<proteinExistence type="predicted"/>
<feature type="region of interest" description="Disordered" evidence="1">
    <location>
        <begin position="517"/>
        <end position="536"/>
    </location>
</feature>
<reference evidence="2 3" key="1">
    <citation type="journal article" date="2010" name="Stand. Genomic Sci.">
        <title>Complete genome sequence of Intrasporangium calvum type strain (7 KIP).</title>
        <authorList>
            <person name="Del Rio T.G."/>
            <person name="Chertkov O."/>
            <person name="Yasawong M."/>
            <person name="Lucas S."/>
            <person name="Deshpande S."/>
            <person name="Cheng J.F."/>
            <person name="Detter C."/>
            <person name="Tapia R."/>
            <person name="Han C."/>
            <person name="Goodwin L."/>
            <person name="Pitluck S."/>
            <person name="Liolios K."/>
            <person name="Ivanova N."/>
            <person name="Mavromatis K."/>
            <person name="Pati A."/>
            <person name="Chen A."/>
            <person name="Palaniappan K."/>
            <person name="Land M."/>
            <person name="Hauser L."/>
            <person name="Chang Y.J."/>
            <person name="Jeffries C.D."/>
            <person name="Rohde M."/>
            <person name="Pukall R."/>
            <person name="Sikorski J."/>
            <person name="Goker M."/>
            <person name="Woyke T."/>
            <person name="Bristow J."/>
            <person name="Eisen J.A."/>
            <person name="Markowitz V."/>
            <person name="Hugenholtz P."/>
            <person name="Kyrpides N.C."/>
            <person name="Klenk H.P."/>
            <person name="Lapidus A."/>
        </authorList>
    </citation>
    <scope>NUCLEOTIDE SEQUENCE [LARGE SCALE GENOMIC DNA]</scope>
    <source>
        <strain evidence="3">ATCC 23552 / DSM 43043 / JCM 3097 / NBRC 12989 / 7 KIP</strain>
    </source>
</reference>
<dbReference type="RefSeq" id="WP_013494098.1">
    <property type="nucleotide sequence ID" value="NC_014830.1"/>
</dbReference>
<dbReference type="HOGENOM" id="CLU_383927_0_0_11"/>
<dbReference type="EMBL" id="CP002343">
    <property type="protein sequence ID" value="ADU49786.1"/>
    <property type="molecule type" value="Genomic_DNA"/>
</dbReference>
<gene>
    <name evidence="2" type="ordered locus">Intca_3303</name>
</gene>
<dbReference type="OrthoDB" id="6713581at2"/>
<name>E6SDV5_INTC7</name>
<dbReference type="GO" id="GO:0016740">
    <property type="term" value="F:transferase activity"/>
    <property type="evidence" value="ECO:0007669"/>
    <property type="project" value="UniProtKB-KW"/>
</dbReference>
<dbReference type="AlphaFoldDB" id="E6SDV5"/>
<dbReference type="SUPFAM" id="SSF53756">
    <property type="entry name" value="UDP-Glycosyltransferase/glycogen phosphorylase"/>
    <property type="match status" value="1"/>
</dbReference>
<evidence type="ECO:0000313" key="3">
    <source>
        <dbReference type="Proteomes" id="UP000008914"/>
    </source>
</evidence>
<accession>E6SDV5</accession>
<dbReference type="eggNOG" id="COG0297">
    <property type="taxonomic scope" value="Bacteria"/>
</dbReference>
<dbReference type="Gene3D" id="3.40.50.2000">
    <property type="entry name" value="Glycogen Phosphorylase B"/>
    <property type="match status" value="1"/>
</dbReference>
<sequence length="720" mass="78751">MQPPPRHAVLEGKALHRARWLLVAGDPRVVAGHRDEVAGLVRAGHRVDFVHFDRLPGTLDAPVAPRRISAASQVPKVARRLAKAVELAVPRAPRTTLVLARDEALAGTVRRAHHVLLLDAAAASARRPLWRHNPTARYWTADEVADVLEEELWWRYLDRRLHQLSGNLLKPMKTTGLMEAVAWLEHRRSRRFPPPQDLHRFARSIIHGFVSTGRLERATALLRLCREAEASASPGEEAAAFAALEMHLRLHDEPVPARDLAGPVRAVLASADAALESGAFRDAAGRASIGMDLLFHPRVHTDVPHTPLVEDPEAFTAPLHDSRVGRLLMSPARRTGAVEPRPSDHHPLKVVYLPGSYPWHAARALAALRADDRADLSVLRLRQTTLQSMSIGEFFASYLLARTVPDFPEGPRPADPDQLSALAQADVVVADWADKGAVWASRELPPSARLVVRVHSADVLSAGVHLVDWSRVDDVICVSEHLRHVFRALLGERVAHVRIHVIANILADFTPDPDASGASVASVASDRPDPAEGGDGRTIAMVGWGQKVKDPLMALDILAELVRREPGWRLRLIGADFPASDSGLVSAYTTAFRRRAAQPDLAGAIDHVGHTTDVPRALAGSSFILSTSLRESFHIGAMEGIVAGAVPVIRDWPAFARYHGAAGLFPASAIFETVDEAVELIWSLRDPVTRRAALRRTQESMLPLLDGRNATRQLLDVILH</sequence>
<protein>
    <submittedName>
        <fullName evidence="2">Glycosyl transferase group 1</fullName>
    </submittedName>
</protein>
<organism evidence="2 3">
    <name type="scientific">Intrasporangium calvum (strain ATCC 23552 / DSM 43043 / JCM 3097 / NBRC 12989 / NCIMB 10167 / NRRL B-3866 / 7 KIP)</name>
    <dbReference type="NCBI Taxonomy" id="710696"/>
    <lineage>
        <taxon>Bacteria</taxon>
        <taxon>Bacillati</taxon>
        <taxon>Actinomycetota</taxon>
        <taxon>Actinomycetes</taxon>
        <taxon>Micrococcales</taxon>
        <taxon>Intrasporangiaceae</taxon>
        <taxon>Intrasporangium</taxon>
    </lineage>
</organism>
<dbReference type="KEGG" id="ica:Intca_3303"/>
<dbReference type="Proteomes" id="UP000008914">
    <property type="component" value="Chromosome"/>
</dbReference>
<evidence type="ECO:0000256" key="1">
    <source>
        <dbReference type="SAM" id="MobiDB-lite"/>
    </source>
</evidence>
<evidence type="ECO:0000313" key="2">
    <source>
        <dbReference type="EMBL" id="ADU49786.1"/>
    </source>
</evidence>
<keyword evidence="2" id="KW-0808">Transferase</keyword>
<keyword evidence="3" id="KW-1185">Reference proteome</keyword>
<dbReference type="STRING" id="710696.Intca_3303"/>